<evidence type="ECO:0000313" key="9">
    <source>
        <dbReference type="EMBL" id="EHI58651.1"/>
    </source>
</evidence>
<dbReference type="GO" id="GO:0008982">
    <property type="term" value="F:protein-N(PI)-phosphohistidine-sugar phosphotransferase activity"/>
    <property type="evidence" value="ECO:0007669"/>
    <property type="project" value="InterPro"/>
</dbReference>
<dbReference type="InterPro" id="IPR016152">
    <property type="entry name" value="PTrfase/Anion_transptr"/>
</dbReference>
<dbReference type="PANTHER" id="PTHR30185:SF18">
    <property type="entry name" value="TRANSCRIPTIONAL REGULATOR MTLR"/>
    <property type="match status" value="1"/>
</dbReference>
<dbReference type="HOGENOM" id="CLU_013442_2_0_9"/>
<dbReference type="Pfam" id="PF08279">
    <property type="entry name" value="HTH_11"/>
    <property type="match status" value="1"/>
</dbReference>
<evidence type="ECO:0000256" key="4">
    <source>
        <dbReference type="ARBA" id="ARBA00023163"/>
    </source>
</evidence>
<evidence type="ECO:0000256" key="5">
    <source>
        <dbReference type="SAM" id="MobiDB-lite"/>
    </source>
</evidence>
<dbReference type="InterPro" id="IPR036634">
    <property type="entry name" value="PRD_sf"/>
</dbReference>
<dbReference type="PATRIC" id="fig|742737.3.peg.3323"/>
<dbReference type="SUPFAM" id="SSF52794">
    <property type="entry name" value="PTS system IIB component-like"/>
    <property type="match status" value="1"/>
</dbReference>
<dbReference type="PANTHER" id="PTHR30185">
    <property type="entry name" value="CRYPTIC BETA-GLUCOSIDE BGL OPERON ANTITERMINATOR"/>
    <property type="match status" value="1"/>
</dbReference>
<evidence type="ECO:0000259" key="6">
    <source>
        <dbReference type="PROSITE" id="PS51094"/>
    </source>
</evidence>
<dbReference type="InterPro" id="IPR002178">
    <property type="entry name" value="PTS_EIIA_type-2_dom"/>
</dbReference>
<evidence type="ECO:0000256" key="2">
    <source>
        <dbReference type="ARBA" id="ARBA00022737"/>
    </source>
</evidence>
<keyword evidence="3" id="KW-0805">Transcription regulation</keyword>
<reference evidence="9 10" key="1">
    <citation type="submission" date="2011-08" db="EMBL/GenBank/DDBJ databases">
        <title>The Genome Sequence of Clostridium hathewayi WAL-18680.</title>
        <authorList>
            <consortium name="The Broad Institute Genome Sequencing Platform"/>
            <person name="Earl A."/>
            <person name="Ward D."/>
            <person name="Feldgarden M."/>
            <person name="Gevers D."/>
            <person name="Finegold S.M."/>
            <person name="Summanen P.H."/>
            <person name="Molitoris D.R."/>
            <person name="Song M."/>
            <person name="Daigneault M."/>
            <person name="Allen-Vercoe E."/>
            <person name="Young S.K."/>
            <person name="Zeng Q."/>
            <person name="Gargeya S."/>
            <person name="Fitzgerald M."/>
            <person name="Haas B."/>
            <person name="Abouelleil A."/>
            <person name="Alvarado L."/>
            <person name="Arachchi H.M."/>
            <person name="Berlin A."/>
            <person name="Brown A."/>
            <person name="Chapman S.B."/>
            <person name="Chen Z."/>
            <person name="Dunbar C."/>
            <person name="Freedman E."/>
            <person name="Gearin G."/>
            <person name="Gellesch M."/>
            <person name="Goldberg J."/>
            <person name="Griggs A."/>
            <person name="Gujja S."/>
            <person name="Heiman D."/>
            <person name="Howarth C."/>
            <person name="Larson L."/>
            <person name="Lui A."/>
            <person name="MacDonald P.J.P."/>
            <person name="Montmayeur A."/>
            <person name="Murphy C."/>
            <person name="Neiman D."/>
            <person name="Pearson M."/>
            <person name="Priest M."/>
            <person name="Roberts A."/>
            <person name="Saif S."/>
            <person name="Shea T."/>
            <person name="Shenoy N."/>
            <person name="Sisk P."/>
            <person name="Stolte C."/>
            <person name="Sykes S."/>
            <person name="Wortman J."/>
            <person name="Nusbaum C."/>
            <person name="Birren B."/>
        </authorList>
    </citation>
    <scope>NUCLEOTIDE SEQUENCE [LARGE SCALE GENOMIC DNA]</scope>
    <source>
        <strain evidence="9 10">WAL-18680</strain>
    </source>
</reference>
<dbReference type="GO" id="GO:0006355">
    <property type="term" value="P:regulation of DNA-templated transcription"/>
    <property type="evidence" value="ECO:0007669"/>
    <property type="project" value="InterPro"/>
</dbReference>
<sequence>MERLSEMIKILSGIQGFISIDDLAKDLDVTPRTIRNDLMALEKITEGSKIKIVKKRNQGIALDRQNLSEKAVLNLIAGIKEEKNFYSAAERENMIMEALLLEKGPLTLNRLEELTLSSKSSVVKSLDICERKLGKWQITVSRRPRNGMKLEYAEYQWRMAVLEHMMQYVGGMDFHQLYDNLIKGNQLNITLSINQFIGTFVYDVNTRYIANFLRKYEADHKMRFTDKAFLSIFFYICIAMNRICSGHELQQSHFELRRFFHKERVSEQALDHLLFLNRGLKENMNYYEREALLIYMLSQKQFSEHGFLEQVFIEDDYFNKKTLDMTKQFIRKAEDCLNIELEHDEALLDHLLLHVRPMIFRLLFGIRIENPLAEDIKKTYPMIVTACQEAAKLFSKETGNPVNIHEISYLAMHVGAAVEKAKEKQFAGVCRVMIICPEGNGSSSILYYRLLNSIPNLQIKGICSIGEWEETSRDDVDLFLSTVPIYTENQMNLIQVNPLLNDEDIAKIRRTIKRMNLTNNNSSSLVVEDMMAIVSRYASIQDFDGLYREMDQYFNYSQMSGSAGCSSLRTFLNPSLIMTGATAENWEEAFRLAGNLLYREGYIEKGYISCMIQNVRNYGCYMMLCEDVALPHAKAADGVIKTGFSFVTLKTPVILEHEQETHEIRLVVALAADNRMTHLTAMGELIELVCQDDKKEQLIQAEDAEMFIRLIEQFISGSSGNSGKNSGNDDKRAVEPEF</sequence>
<accession>G5IIL6</accession>
<feature type="domain" description="PTS EIIB type-2" evidence="7">
    <location>
        <begin position="430"/>
        <end position="520"/>
    </location>
</feature>
<dbReference type="InterPro" id="IPR011608">
    <property type="entry name" value="PRD"/>
</dbReference>
<dbReference type="CDD" id="cd00211">
    <property type="entry name" value="PTS_IIA_fru"/>
    <property type="match status" value="1"/>
</dbReference>
<name>G5IIL6_9FIRM</name>
<proteinExistence type="predicted"/>
<gene>
    <name evidence="9" type="ORF">HMPREF9473_03344</name>
</gene>
<dbReference type="Proteomes" id="UP000005384">
    <property type="component" value="Unassembled WGS sequence"/>
</dbReference>
<keyword evidence="2" id="KW-0677">Repeat</keyword>
<keyword evidence="1" id="KW-0808">Transferase</keyword>
<evidence type="ECO:0000256" key="3">
    <source>
        <dbReference type="ARBA" id="ARBA00023015"/>
    </source>
</evidence>
<dbReference type="SUPFAM" id="SSF55804">
    <property type="entry name" value="Phoshotransferase/anion transport protein"/>
    <property type="match status" value="1"/>
</dbReference>
<dbReference type="InterPro" id="IPR050661">
    <property type="entry name" value="BglG_antiterminators"/>
</dbReference>
<organism evidence="9 10">
    <name type="scientific">Hungatella hathewayi WAL-18680</name>
    <dbReference type="NCBI Taxonomy" id="742737"/>
    <lineage>
        <taxon>Bacteria</taxon>
        <taxon>Bacillati</taxon>
        <taxon>Bacillota</taxon>
        <taxon>Clostridia</taxon>
        <taxon>Lachnospirales</taxon>
        <taxon>Lachnospiraceae</taxon>
        <taxon>Hungatella</taxon>
    </lineage>
</organism>
<feature type="region of interest" description="Disordered" evidence="5">
    <location>
        <begin position="719"/>
        <end position="738"/>
    </location>
</feature>
<evidence type="ECO:0000256" key="1">
    <source>
        <dbReference type="ARBA" id="ARBA00022679"/>
    </source>
</evidence>
<dbReference type="Gene3D" id="1.10.1790.10">
    <property type="entry name" value="PRD domain"/>
    <property type="match status" value="1"/>
</dbReference>
<dbReference type="InterPro" id="IPR013196">
    <property type="entry name" value="HTH_11"/>
</dbReference>
<dbReference type="InterPro" id="IPR013011">
    <property type="entry name" value="PTS_EIIB_2"/>
</dbReference>
<feature type="compositionally biased region" description="Basic and acidic residues" evidence="5">
    <location>
        <begin position="727"/>
        <end position="738"/>
    </location>
</feature>
<dbReference type="InterPro" id="IPR036095">
    <property type="entry name" value="PTS_EIIB-like_sf"/>
</dbReference>
<dbReference type="CDD" id="cd05568">
    <property type="entry name" value="PTS_IIB_bgl_like"/>
    <property type="match status" value="1"/>
</dbReference>
<dbReference type="Pfam" id="PF00874">
    <property type="entry name" value="PRD"/>
    <property type="match status" value="1"/>
</dbReference>
<keyword evidence="10" id="KW-1185">Reference proteome</keyword>
<dbReference type="Gene3D" id="3.40.930.10">
    <property type="entry name" value="Mannitol-specific EII, Chain A"/>
    <property type="match status" value="1"/>
</dbReference>
<dbReference type="Gene3D" id="1.10.10.10">
    <property type="entry name" value="Winged helix-like DNA-binding domain superfamily/Winged helix DNA-binding domain"/>
    <property type="match status" value="1"/>
</dbReference>
<dbReference type="InterPro" id="IPR036388">
    <property type="entry name" value="WH-like_DNA-bd_sf"/>
</dbReference>
<dbReference type="RefSeq" id="WP_006781324.1">
    <property type="nucleotide sequence ID" value="NZ_CP040506.1"/>
</dbReference>
<dbReference type="PROSITE" id="PS51099">
    <property type="entry name" value="PTS_EIIB_TYPE_2"/>
    <property type="match status" value="1"/>
</dbReference>
<dbReference type="AlphaFoldDB" id="G5IIL6"/>
<feature type="domain" description="PRD" evidence="8">
    <location>
        <begin position="317"/>
        <end position="424"/>
    </location>
</feature>
<dbReference type="PROSITE" id="PS51372">
    <property type="entry name" value="PRD_2"/>
    <property type="match status" value="1"/>
</dbReference>
<comment type="caution">
    <text evidence="9">The sequence shown here is derived from an EMBL/GenBank/DDBJ whole genome shotgun (WGS) entry which is preliminary data.</text>
</comment>
<keyword evidence="4" id="KW-0804">Transcription</keyword>
<dbReference type="EMBL" id="ADLN01000092">
    <property type="protein sequence ID" value="EHI58651.1"/>
    <property type="molecule type" value="Genomic_DNA"/>
</dbReference>
<evidence type="ECO:0000259" key="8">
    <source>
        <dbReference type="PROSITE" id="PS51372"/>
    </source>
</evidence>
<evidence type="ECO:0000313" key="10">
    <source>
        <dbReference type="Proteomes" id="UP000005384"/>
    </source>
</evidence>
<dbReference type="Pfam" id="PF00359">
    <property type="entry name" value="PTS_EIIA_2"/>
    <property type="match status" value="1"/>
</dbReference>
<protein>
    <submittedName>
        <fullName evidence="9">Uncharacterized protein</fullName>
    </submittedName>
</protein>
<feature type="domain" description="PTS EIIA type-2" evidence="6">
    <location>
        <begin position="570"/>
        <end position="714"/>
    </location>
</feature>
<dbReference type="PROSITE" id="PS51094">
    <property type="entry name" value="PTS_EIIA_TYPE_2"/>
    <property type="match status" value="1"/>
</dbReference>
<dbReference type="SUPFAM" id="SSF63520">
    <property type="entry name" value="PTS-regulatory domain, PRD"/>
    <property type="match status" value="1"/>
</dbReference>
<evidence type="ECO:0000259" key="7">
    <source>
        <dbReference type="PROSITE" id="PS51099"/>
    </source>
</evidence>
<dbReference type="GO" id="GO:0009401">
    <property type="term" value="P:phosphoenolpyruvate-dependent sugar phosphotransferase system"/>
    <property type="evidence" value="ECO:0007669"/>
    <property type="project" value="InterPro"/>
</dbReference>
<dbReference type="Gene3D" id="3.40.50.2300">
    <property type="match status" value="1"/>
</dbReference>